<keyword evidence="2" id="KW-0547">Nucleotide-binding</keyword>
<name>A0A7J7S7T1_RHIFE</name>
<keyword evidence="2" id="KW-0347">Helicase</keyword>
<organism evidence="2 3">
    <name type="scientific">Rhinolophus ferrumequinum</name>
    <name type="common">Greater horseshoe bat</name>
    <dbReference type="NCBI Taxonomy" id="59479"/>
    <lineage>
        <taxon>Eukaryota</taxon>
        <taxon>Metazoa</taxon>
        <taxon>Chordata</taxon>
        <taxon>Craniata</taxon>
        <taxon>Vertebrata</taxon>
        <taxon>Euteleostomi</taxon>
        <taxon>Mammalia</taxon>
        <taxon>Eutheria</taxon>
        <taxon>Laurasiatheria</taxon>
        <taxon>Chiroptera</taxon>
        <taxon>Yinpterochiroptera</taxon>
        <taxon>Rhinolophoidea</taxon>
        <taxon>Rhinolophidae</taxon>
        <taxon>Rhinolophinae</taxon>
        <taxon>Rhinolophus</taxon>
    </lineage>
</organism>
<dbReference type="Proteomes" id="UP000585614">
    <property type="component" value="Unassembled WGS sequence"/>
</dbReference>
<evidence type="ECO:0000313" key="2">
    <source>
        <dbReference type="EMBL" id="KAF6284247.1"/>
    </source>
</evidence>
<feature type="compositionally biased region" description="Acidic residues" evidence="1">
    <location>
        <begin position="12"/>
        <end position="32"/>
    </location>
</feature>
<evidence type="ECO:0000256" key="1">
    <source>
        <dbReference type="SAM" id="MobiDB-lite"/>
    </source>
</evidence>
<keyword evidence="2" id="KW-0378">Hydrolase</keyword>
<dbReference type="EMBL" id="JACAGC010000023">
    <property type="protein sequence ID" value="KAF6284247.1"/>
    <property type="molecule type" value="Genomic_DNA"/>
</dbReference>
<feature type="compositionally biased region" description="Acidic residues" evidence="1">
    <location>
        <begin position="132"/>
        <end position="144"/>
    </location>
</feature>
<feature type="region of interest" description="Disordered" evidence="1">
    <location>
        <begin position="1"/>
        <end position="46"/>
    </location>
</feature>
<dbReference type="AlphaFoldDB" id="A0A7J7S7T1"/>
<feature type="compositionally biased region" description="Basic and acidic residues" evidence="1">
    <location>
        <begin position="100"/>
        <end position="119"/>
    </location>
</feature>
<sequence length="167" mass="18618">MLEELGFIGTIGEDDEVPLEPESDSGNEEEEGPIVLGRKQKALQKTRSADFNPDFIFTEKEGMYDGSWAMADVMSQLKKKRAATTLDEKIEKVRKKRKTEHKEAQPGKSEKEKEAKEGSEPEEQEDPKGKDEEEEGSEDEESETDFSSADEQILTKAGGLLSCTATQ</sequence>
<dbReference type="GO" id="GO:0004386">
    <property type="term" value="F:helicase activity"/>
    <property type="evidence" value="ECO:0007669"/>
    <property type="project" value="UniProtKB-KW"/>
</dbReference>
<keyword evidence="2" id="KW-0067">ATP-binding</keyword>
<protein>
    <submittedName>
        <fullName evidence="2">DEAD-box helicase 27</fullName>
    </submittedName>
</protein>
<accession>A0A7J7S7T1</accession>
<proteinExistence type="predicted"/>
<gene>
    <name evidence="2" type="ORF">mRhiFer1_003760</name>
</gene>
<reference evidence="2 3" key="1">
    <citation type="journal article" date="2020" name="Nature">
        <title>Six reference-quality genomes reveal evolution of bat adaptations.</title>
        <authorList>
            <person name="Jebb D."/>
            <person name="Huang Z."/>
            <person name="Pippel M."/>
            <person name="Hughes G.M."/>
            <person name="Lavrichenko K."/>
            <person name="Devanna P."/>
            <person name="Winkler S."/>
            <person name="Jermiin L.S."/>
            <person name="Skirmuntt E.C."/>
            <person name="Katzourakis A."/>
            <person name="Burkitt-Gray L."/>
            <person name="Ray D.A."/>
            <person name="Sullivan K.A.M."/>
            <person name="Roscito J.G."/>
            <person name="Kirilenko B.M."/>
            <person name="Davalos L.M."/>
            <person name="Corthals A.P."/>
            <person name="Power M.L."/>
            <person name="Jones G."/>
            <person name="Ransome R.D."/>
            <person name="Dechmann D.K.N."/>
            <person name="Locatelli A.G."/>
            <person name="Puechmaille S.J."/>
            <person name="Fedrigo O."/>
            <person name="Jarvis E.D."/>
            <person name="Hiller M."/>
            <person name="Vernes S.C."/>
            <person name="Myers E.W."/>
            <person name="Teeling E.C."/>
        </authorList>
    </citation>
    <scope>NUCLEOTIDE SEQUENCE [LARGE SCALE GENOMIC DNA]</scope>
    <source>
        <strain evidence="2">MRhiFer1</strain>
        <tissue evidence="2">Lung</tissue>
    </source>
</reference>
<comment type="caution">
    <text evidence="2">The sequence shown here is derived from an EMBL/GenBank/DDBJ whole genome shotgun (WGS) entry which is preliminary data.</text>
</comment>
<evidence type="ECO:0000313" key="3">
    <source>
        <dbReference type="Proteomes" id="UP000585614"/>
    </source>
</evidence>
<feature type="region of interest" description="Disordered" evidence="1">
    <location>
        <begin position="80"/>
        <end position="167"/>
    </location>
</feature>